<gene>
    <name evidence="4" type="ORF">A7U60_g6317</name>
</gene>
<feature type="region of interest" description="Disordered" evidence="2">
    <location>
        <begin position="119"/>
        <end position="164"/>
    </location>
</feature>
<evidence type="ECO:0000259" key="3">
    <source>
        <dbReference type="Pfam" id="PF13865"/>
    </source>
</evidence>
<feature type="region of interest" description="Disordered" evidence="2">
    <location>
        <begin position="1"/>
        <end position="25"/>
    </location>
</feature>
<keyword evidence="1" id="KW-0694">RNA-binding</keyword>
<reference evidence="4" key="1">
    <citation type="submission" date="2016-06" db="EMBL/GenBank/DDBJ databases">
        <title>Draft Genome sequence of the fungus Inonotus baumii.</title>
        <authorList>
            <person name="Zhu H."/>
            <person name="Lin W."/>
        </authorList>
    </citation>
    <scope>NUCLEOTIDE SEQUENCE</scope>
    <source>
        <strain evidence="4">821</strain>
    </source>
</reference>
<dbReference type="AlphaFoldDB" id="A0A9Q5HV91"/>
<evidence type="ECO:0000256" key="1">
    <source>
        <dbReference type="ARBA" id="ARBA00022884"/>
    </source>
</evidence>
<evidence type="ECO:0000313" key="5">
    <source>
        <dbReference type="Proteomes" id="UP000757232"/>
    </source>
</evidence>
<evidence type="ECO:0000313" key="4">
    <source>
        <dbReference type="EMBL" id="OCB86638.1"/>
    </source>
</evidence>
<dbReference type="InterPro" id="IPR025715">
    <property type="entry name" value="FoP_C"/>
</dbReference>
<keyword evidence="5" id="KW-1185">Reference proteome</keyword>
<dbReference type="GO" id="GO:0003723">
    <property type="term" value="F:RNA binding"/>
    <property type="evidence" value="ECO:0007669"/>
    <property type="project" value="UniProtKB-KW"/>
</dbReference>
<dbReference type="InterPro" id="IPR035979">
    <property type="entry name" value="RBD_domain_sf"/>
</dbReference>
<dbReference type="SUPFAM" id="SSF54928">
    <property type="entry name" value="RNA-binding domain, RBD"/>
    <property type="match status" value="1"/>
</dbReference>
<name>A0A9Q5HV91_SANBA</name>
<feature type="compositionally biased region" description="Basic and acidic residues" evidence="2">
    <location>
        <begin position="154"/>
        <end position="164"/>
    </location>
</feature>
<proteinExistence type="predicted"/>
<accession>A0A9Q5HV91</accession>
<protein>
    <recommendedName>
        <fullName evidence="3">Chromatin target of PRMT1 protein C-terminal domain-containing protein</fullName>
    </recommendedName>
</protein>
<dbReference type="EMBL" id="LNZH02000200">
    <property type="protein sequence ID" value="OCB86638.1"/>
    <property type="molecule type" value="Genomic_DNA"/>
</dbReference>
<feature type="domain" description="Chromatin target of PRMT1 protein C-terminal" evidence="3">
    <location>
        <begin position="135"/>
        <end position="177"/>
    </location>
</feature>
<comment type="caution">
    <text evidence="4">The sequence shown here is derived from an EMBL/GenBank/DDBJ whole genome shotgun (WGS) entry which is preliminary data.</text>
</comment>
<feature type="region of interest" description="Disordered" evidence="2">
    <location>
        <begin position="177"/>
        <end position="208"/>
    </location>
</feature>
<feature type="compositionally biased region" description="Low complexity" evidence="2">
    <location>
        <begin position="186"/>
        <end position="195"/>
    </location>
</feature>
<organism evidence="4 5">
    <name type="scientific">Sanghuangporus baumii</name>
    <name type="common">Phellinus baumii</name>
    <dbReference type="NCBI Taxonomy" id="108892"/>
    <lineage>
        <taxon>Eukaryota</taxon>
        <taxon>Fungi</taxon>
        <taxon>Dikarya</taxon>
        <taxon>Basidiomycota</taxon>
        <taxon>Agaricomycotina</taxon>
        <taxon>Agaricomycetes</taxon>
        <taxon>Hymenochaetales</taxon>
        <taxon>Hymenochaetaceae</taxon>
        <taxon>Sanghuangporus</taxon>
    </lineage>
</organism>
<sequence>MPRAPSGRLNKPYDRPSSDEKWVHDRAPVGVPKSVVKAGAAPKSLGGGNVPTNRIVVSNLHYEIMAKDLVSIFGQIGQPMEITYDTRSMKHTGGAGGPKSLLNRISKPPLIERLRSEGLGLKGIKSEPTKTVTNGGPIRTRGPRKVQNEIGGAKGEKFRKEPKTAEDLDKELEAFMNDEPVRPGESAAPATSAPTRAQVGDVDVEMGA</sequence>
<dbReference type="OrthoDB" id="5382468at2759"/>
<dbReference type="Proteomes" id="UP000757232">
    <property type="component" value="Unassembled WGS sequence"/>
</dbReference>
<evidence type="ECO:0000256" key="2">
    <source>
        <dbReference type="SAM" id="MobiDB-lite"/>
    </source>
</evidence>
<feature type="compositionally biased region" description="Basic and acidic residues" evidence="2">
    <location>
        <begin position="11"/>
        <end position="25"/>
    </location>
</feature>
<dbReference type="Pfam" id="PF13865">
    <property type="entry name" value="FoP_duplication"/>
    <property type="match status" value="1"/>
</dbReference>